<evidence type="ECO:0000313" key="2">
    <source>
        <dbReference type="EMBL" id="MXQ87918.1"/>
    </source>
</evidence>
<evidence type="ECO:0000313" key="3">
    <source>
        <dbReference type="Proteomes" id="UP000322234"/>
    </source>
</evidence>
<dbReference type="Proteomes" id="UP000322234">
    <property type="component" value="Unassembled WGS sequence"/>
</dbReference>
<dbReference type="EMBL" id="VBQZ03000042">
    <property type="protein sequence ID" value="MXQ87918.1"/>
    <property type="molecule type" value="Genomic_DNA"/>
</dbReference>
<feature type="compositionally biased region" description="Basic and acidic residues" evidence="1">
    <location>
        <begin position="122"/>
        <end position="135"/>
    </location>
</feature>
<comment type="caution">
    <text evidence="2">The sequence shown here is derived from an EMBL/GenBank/DDBJ whole genome shotgun (WGS) entry which is preliminary data.</text>
</comment>
<feature type="compositionally biased region" description="Basic and acidic residues" evidence="1">
    <location>
        <begin position="81"/>
        <end position="112"/>
    </location>
</feature>
<organism evidence="2 3">
    <name type="scientific">Bos mutus</name>
    <name type="common">wild yak</name>
    <dbReference type="NCBI Taxonomy" id="72004"/>
    <lineage>
        <taxon>Eukaryota</taxon>
        <taxon>Metazoa</taxon>
        <taxon>Chordata</taxon>
        <taxon>Craniata</taxon>
        <taxon>Vertebrata</taxon>
        <taxon>Euteleostomi</taxon>
        <taxon>Mammalia</taxon>
        <taxon>Eutheria</taxon>
        <taxon>Laurasiatheria</taxon>
        <taxon>Artiodactyla</taxon>
        <taxon>Ruminantia</taxon>
        <taxon>Pecora</taxon>
        <taxon>Bovidae</taxon>
        <taxon>Bovinae</taxon>
        <taxon>Bos</taxon>
    </lineage>
</organism>
<accession>A0A6B0RCK2</accession>
<keyword evidence="3" id="KW-1185">Reference proteome</keyword>
<sequence length="135" mass="15490">MKPVDVGRPVIWSPKQKAPPPGAPDKDKQKQEPKTPAAPKKDLKIKNMGSWASLLQKHPTIRSYTGKSANDSFKEFRWAAGEKEEREKALKAQAEHAEKEKNRLPQERMRSQEDEDALEQAGRAHEEARRRQEEK</sequence>
<gene>
    <name evidence="2" type="ORF">E5288_WYG008780</name>
</gene>
<name>A0A6B0RCK2_9CETA</name>
<protein>
    <submittedName>
        <fullName evidence="2">Uncharacterized protein</fullName>
    </submittedName>
</protein>
<feature type="compositionally biased region" description="Basic and acidic residues" evidence="1">
    <location>
        <begin position="24"/>
        <end position="45"/>
    </location>
</feature>
<evidence type="ECO:0000256" key="1">
    <source>
        <dbReference type="SAM" id="MobiDB-lite"/>
    </source>
</evidence>
<dbReference type="AlphaFoldDB" id="A0A6B0RCK2"/>
<feature type="region of interest" description="Disordered" evidence="1">
    <location>
        <begin position="81"/>
        <end position="135"/>
    </location>
</feature>
<reference evidence="2" key="1">
    <citation type="submission" date="2019-10" db="EMBL/GenBank/DDBJ databases">
        <title>The sequence and de novo assembly of the wild yak genome.</title>
        <authorList>
            <person name="Liu Y."/>
        </authorList>
    </citation>
    <scope>NUCLEOTIDE SEQUENCE [LARGE SCALE GENOMIC DNA]</scope>
    <source>
        <strain evidence="2">WY2019</strain>
    </source>
</reference>
<feature type="region of interest" description="Disordered" evidence="1">
    <location>
        <begin position="1"/>
        <end position="48"/>
    </location>
</feature>
<proteinExistence type="predicted"/>